<name>A0A0R3PJX7_ANGCS</name>
<dbReference type="EMBL" id="UYYA01003832">
    <property type="protein sequence ID" value="VDM56402.1"/>
    <property type="molecule type" value="Genomic_DNA"/>
</dbReference>
<reference evidence="2 3" key="2">
    <citation type="submission" date="2018-11" db="EMBL/GenBank/DDBJ databases">
        <authorList>
            <consortium name="Pathogen Informatics"/>
        </authorList>
    </citation>
    <scope>NUCLEOTIDE SEQUENCE [LARGE SCALE GENOMIC DNA]</scope>
    <source>
        <strain evidence="2 3">Costa Rica</strain>
    </source>
</reference>
<evidence type="ECO:0000313" key="3">
    <source>
        <dbReference type="Proteomes" id="UP000267027"/>
    </source>
</evidence>
<organism evidence="4">
    <name type="scientific">Angiostrongylus costaricensis</name>
    <name type="common">Nematode worm</name>
    <dbReference type="NCBI Taxonomy" id="334426"/>
    <lineage>
        <taxon>Eukaryota</taxon>
        <taxon>Metazoa</taxon>
        <taxon>Ecdysozoa</taxon>
        <taxon>Nematoda</taxon>
        <taxon>Chromadorea</taxon>
        <taxon>Rhabditida</taxon>
        <taxon>Rhabditina</taxon>
        <taxon>Rhabditomorpha</taxon>
        <taxon>Strongyloidea</taxon>
        <taxon>Metastrongylidae</taxon>
        <taxon>Angiostrongylus</taxon>
    </lineage>
</organism>
<protein>
    <submittedName>
        <fullName evidence="2 4">Uncharacterized protein</fullName>
    </submittedName>
</protein>
<evidence type="ECO:0000256" key="1">
    <source>
        <dbReference type="SAM" id="MobiDB-lite"/>
    </source>
</evidence>
<dbReference type="AlphaFoldDB" id="A0A0R3PJX7"/>
<evidence type="ECO:0000313" key="2">
    <source>
        <dbReference type="EMBL" id="VDM56402.1"/>
    </source>
</evidence>
<dbReference type="WBParaSite" id="ACOC_0000481601-mRNA-1">
    <property type="protein sequence ID" value="ACOC_0000481601-mRNA-1"/>
    <property type="gene ID" value="ACOC_0000481601"/>
</dbReference>
<sequence>MSNVLQEDHRPDGQSFYEQPKKRYHARQDPRASKTYWSTLAAIWRTRRFIGVCSSHSMVKETTSDEILVTTHGFQHLAAEEVELALLDCVLHCLLSKMTAPSERKSEKCQASAGNDFPISDFQH</sequence>
<gene>
    <name evidence="2" type="ORF">ACOC_LOCUS4817</name>
</gene>
<proteinExistence type="predicted"/>
<dbReference type="Proteomes" id="UP000267027">
    <property type="component" value="Unassembled WGS sequence"/>
</dbReference>
<reference evidence="4" key="1">
    <citation type="submission" date="2017-02" db="UniProtKB">
        <authorList>
            <consortium name="WormBaseParasite"/>
        </authorList>
    </citation>
    <scope>IDENTIFICATION</scope>
</reference>
<accession>A0A0R3PJX7</accession>
<feature type="compositionally biased region" description="Basic and acidic residues" evidence="1">
    <location>
        <begin position="1"/>
        <end position="12"/>
    </location>
</feature>
<feature type="region of interest" description="Disordered" evidence="1">
    <location>
        <begin position="1"/>
        <end position="30"/>
    </location>
</feature>
<keyword evidence="3" id="KW-1185">Reference proteome</keyword>
<evidence type="ECO:0000313" key="4">
    <source>
        <dbReference type="WBParaSite" id="ACOC_0000481601-mRNA-1"/>
    </source>
</evidence>